<name>W2WWG0_PHYNI</name>
<evidence type="ECO:0000313" key="1">
    <source>
        <dbReference type="EMBL" id="ETP14870.1"/>
    </source>
</evidence>
<sequence length="85" mass="9565">MVRRTTTVTTRTQSRCIARQATKPTLLQYDKVNSELGWTGCIDLSKISVIMNMPFWIYNSQVFAKRGDQPVMGLIISGMLQLAAI</sequence>
<protein>
    <submittedName>
        <fullName evidence="1">Uncharacterized protein</fullName>
    </submittedName>
</protein>
<proteinExistence type="predicted"/>
<comment type="caution">
    <text evidence="1">The sequence shown here is derived from an EMBL/GenBank/DDBJ whole genome shotgun (WGS) entry which is preliminary data.</text>
</comment>
<reference evidence="1 2" key="1">
    <citation type="submission" date="2013-11" db="EMBL/GenBank/DDBJ databases">
        <title>The Genome Sequence of Phytophthora parasitica CJ01A1.</title>
        <authorList>
            <consortium name="The Broad Institute Genomics Platform"/>
            <person name="Russ C."/>
            <person name="Tyler B."/>
            <person name="Panabieres F."/>
            <person name="Shan W."/>
            <person name="Tripathy S."/>
            <person name="Grunwald N."/>
            <person name="Machado M."/>
            <person name="Johnson C.S."/>
            <person name="Walker B."/>
            <person name="Young S.K."/>
            <person name="Zeng Q."/>
            <person name="Gargeya S."/>
            <person name="Fitzgerald M."/>
            <person name="Haas B."/>
            <person name="Abouelleil A."/>
            <person name="Allen A.W."/>
            <person name="Alvarado L."/>
            <person name="Arachchi H.M."/>
            <person name="Berlin A.M."/>
            <person name="Chapman S.B."/>
            <person name="Gainer-Dewar J."/>
            <person name="Goldberg J."/>
            <person name="Griggs A."/>
            <person name="Gujja S."/>
            <person name="Hansen M."/>
            <person name="Howarth C."/>
            <person name="Imamovic A."/>
            <person name="Ireland A."/>
            <person name="Larimer J."/>
            <person name="McCowan C."/>
            <person name="Murphy C."/>
            <person name="Pearson M."/>
            <person name="Poon T.W."/>
            <person name="Priest M."/>
            <person name="Roberts A."/>
            <person name="Saif S."/>
            <person name="Shea T."/>
            <person name="Sisk P."/>
            <person name="Sykes S."/>
            <person name="Wortman J."/>
            <person name="Nusbaum C."/>
            <person name="Birren B."/>
        </authorList>
    </citation>
    <scope>NUCLEOTIDE SEQUENCE [LARGE SCALE GENOMIC DNA]</scope>
    <source>
        <strain evidence="1 2">CJ01A1</strain>
    </source>
</reference>
<gene>
    <name evidence="1" type="ORF">F441_10226</name>
</gene>
<dbReference type="AlphaFoldDB" id="W2WWG0"/>
<dbReference type="EMBL" id="ANIX01002015">
    <property type="protein sequence ID" value="ETP14870.1"/>
    <property type="molecule type" value="Genomic_DNA"/>
</dbReference>
<accession>W2WWG0</accession>
<organism evidence="1 2">
    <name type="scientific">Phytophthora nicotianae CJ01A1</name>
    <dbReference type="NCBI Taxonomy" id="1317063"/>
    <lineage>
        <taxon>Eukaryota</taxon>
        <taxon>Sar</taxon>
        <taxon>Stramenopiles</taxon>
        <taxon>Oomycota</taxon>
        <taxon>Peronosporomycetes</taxon>
        <taxon>Peronosporales</taxon>
        <taxon>Peronosporaceae</taxon>
        <taxon>Phytophthora</taxon>
    </lineage>
</organism>
<evidence type="ECO:0000313" key="2">
    <source>
        <dbReference type="Proteomes" id="UP000018958"/>
    </source>
</evidence>
<dbReference type="Proteomes" id="UP000018958">
    <property type="component" value="Unassembled WGS sequence"/>
</dbReference>